<dbReference type="InterPro" id="IPR036388">
    <property type="entry name" value="WH-like_DNA-bd_sf"/>
</dbReference>
<dbReference type="SUPFAM" id="SSF46767">
    <property type="entry name" value="Methylated DNA-protein cysteine methyltransferase, C-terminal domain"/>
    <property type="match status" value="1"/>
</dbReference>
<evidence type="ECO:0000313" key="3">
    <source>
        <dbReference type="EMBL" id="MEZ7198082.1"/>
    </source>
</evidence>
<proteinExistence type="predicted"/>
<protein>
    <submittedName>
        <fullName evidence="3">Methylated-DNA--[protein]-cysteine S-methyltransferase</fullName>
        <ecNumber evidence="3">2.1.1.63</ecNumber>
    </submittedName>
</protein>
<dbReference type="InterPro" id="IPR014048">
    <property type="entry name" value="MethylDNA_cys_MeTrfase_DNA-bd"/>
</dbReference>
<organism evidence="3 4">
    <name type="scientific">Pseudodesulfovibrio karagichevae</name>
    <dbReference type="NCBI Taxonomy" id="3239305"/>
    <lineage>
        <taxon>Bacteria</taxon>
        <taxon>Pseudomonadati</taxon>
        <taxon>Thermodesulfobacteriota</taxon>
        <taxon>Desulfovibrionia</taxon>
        <taxon>Desulfovibrionales</taxon>
        <taxon>Desulfovibrionaceae</taxon>
    </lineage>
</organism>
<name>A0ABV4K531_9BACT</name>
<dbReference type="RefSeq" id="WP_371387580.1">
    <property type="nucleotide sequence ID" value="NZ_JBGLYH010000051.1"/>
</dbReference>
<dbReference type="EMBL" id="JBGLYH010000051">
    <property type="protein sequence ID" value="MEZ7198082.1"/>
    <property type="molecule type" value="Genomic_DNA"/>
</dbReference>
<reference evidence="3 4" key="1">
    <citation type="submission" date="2024-08" db="EMBL/GenBank/DDBJ databases">
        <title>Sulfate-reducing bacteria isolated from formation water of the oil field in Kazakhstan and description of Pseudodesulfovibrio sp.</title>
        <authorList>
            <person name="Bidzhieva S.K."/>
            <person name="Tourova T.P."/>
            <person name="Grouzdev D.S."/>
            <person name="Beletsky A.V."/>
            <person name="Sokolova D.S."/>
            <person name="Samigullina S.R."/>
            <person name="Poltaraus A.B."/>
            <person name="Avtukh A.N."/>
            <person name="Tereshina V.M."/>
            <person name="Zhaparov N.S."/>
            <person name="Mardanov A.V."/>
            <person name="Nazina T.N."/>
        </authorList>
    </citation>
    <scope>NUCLEOTIDE SEQUENCE [LARGE SCALE GENOMIC DNA]</scope>
    <source>
        <strain evidence="3 4">9FUS</strain>
    </source>
</reference>
<keyword evidence="3" id="KW-0808">Transferase</keyword>
<dbReference type="GO" id="GO:0032259">
    <property type="term" value="P:methylation"/>
    <property type="evidence" value="ECO:0007669"/>
    <property type="project" value="UniProtKB-KW"/>
</dbReference>
<dbReference type="Gene3D" id="1.10.10.10">
    <property type="entry name" value="Winged helix-like DNA-binding domain superfamily/Winged helix DNA-binding domain"/>
    <property type="match status" value="1"/>
</dbReference>
<dbReference type="PANTHER" id="PTHR10815">
    <property type="entry name" value="METHYLATED-DNA--PROTEIN-CYSTEINE METHYLTRANSFERASE"/>
    <property type="match status" value="1"/>
</dbReference>
<dbReference type="Pfam" id="PF01035">
    <property type="entry name" value="DNA_binding_1"/>
    <property type="match status" value="1"/>
</dbReference>
<dbReference type="GO" id="GO:0003908">
    <property type="term" value="F:methylated-DNA-[protein]-cysteine S-methyltransferase activity"/>
    <property type="evidence" value="ECO:0007669"/>
    <property type="project" value="UniProtKB-EC"/>
</dbReference>
<evidence type="ECO:0000313" key="4">
    <source>
        <dbReference type="Proteomes" id="UP001568698"/>
    </source>
</evidence>
<accession>A0ABV4K531</accession>
<dbReference type="CDD" id="cd06445">
    <property type="entry name" value="ATase"/>
    <property type="match status" value="1"/>
</dbReference>
<dbReference type="Proteomes" id="UP001568698">
    <property type="component" value="Unassembled WGS sequence"/>
</dbReference>
<dbReference type="EC" id="2.1.1.63" evidence="3"/>
<dbReference type="InterPro" id="IPR036217">
    <property type="entry name" value="MethylDNA_cys_MeTrfase_DNAb"/>
</dbReference>
<evidence type="ECO:0000259" key="2">
    <source>
        <dbReference type="Pfam" id="PF01035"/>
    </source>
</evidence>
<dbReference type="NCBIfam" id="TIGR00589">
    <property type="entry name" value="ogt"/>
    <property type="match status" value="1"/>
</dbReference>
<gene>
    <name evidence="3" type="ORF">AB6M95_15110</name>
</gene>
<sequence length="168" mass="18199">MTGNCGEWVRGERFGLRLDWRGGLVRRIEVAWADDVRETQSLSAAAVELKAALLRYEARQAPVWPDLPFDFSGMSEFQRAAIEELRRIPPGTTRTYGQMAAVLGRPKGAQAVGRAMGANPFPVLYPCHRVVGANGAMTGFSASGGIAMKKALLRLEGAEQGLLPGLEE</sequence>
<comment type="caution">
    <text evidence="3">The sequence shown here is derived from an EMBL/GenBank/DDBJ whole genome shotgun (WGS) entry which is preliminary data.</text>
</comment>
<keyword evidence="4" id="KW-1185">Reference proteome</keyword>
<keyword evidence="1" id="KW-0227">DNA damage</keyword>
<evidence type="ECO:0000256" key="1">
    <source>
        <dbReference type="ARBA" id="ARBA00022763"/>
    </source>
</evidence>
<dbReference type="PANTHER" id="PTHR10815:SF5">
    <property type="entry name" value="METHYLATED-DNA--PROTEIN-CYSTEINE METHYLTRANSFERASE"/>
    <property type="match status" value="1"/>
</dbReference>
<keyword evidence="3" id="KW-0489">Methyltransferase</keyword>
<feature type="domain" description="Methylated-DNA-[protein]-cysteine S-methyltransferase DNA binding" evidence="2">
    <location>
        <begin position="76"/>
        <end position="158"/>
    </location>
</feature>